<evidence type="ECO:0000256" key="3">
    <source>
        <dbReference type="ARBA" id="ARBA00022723"/>
    </source>
</evidence>
<dbReference type="PANTHER" id="PTHR10218">
    <property type="entry name" value="GTP-BINDING PROTEIN ALPHA SUBUNIT"/>
    <property type="match status" value="1"/>
</dbReference>
<dbReference type="FunFam" id="1.10.400.10:FF:000011">
    <property type="entry name" value="Guanine nucleotide-binding protein alpha-1 subunit"/>
    <property type="match status" value="1"/>
</dbReference>
<dbReference type="GO" id="GO:0005525">
    <property type="term" value="F:GTP binding"/>
    <property type="evidence" value="ECO:0007669"/>
    <property type="project" value="UniProtKB-KW"/>
</dbReference>
<gene>
    <name evidence="12" type="ORF">DME_LOCUS6078</name>
</gene>
<feature type="binding site" evidence="10">
    <location>
        <begin position="202"/>
        <end position="206"/>
    </location>
    <ligand>
        <name>GTP</name>
        <dbReference type="ChEBI" id="CHEBI:37565"/>
    </ligand>
</feature>
<dbReference type="WBParaSite" id="DME_0000171801-mRNA-1">
    <property type="protein sequence ID" value="DME_0000171801-mRNA-1"/>
    <property type="gene ID" value="DME_0000171801"/>
</dbReference>
<evidence type="ECO:0000256" key="10">
    <source>
        <dbReference type="PIRSR" id="PIRSR601019-1"/>
    </source>
</evidence>
<dbReference type="Proteomes" id="UP000274756">
    <property type="component" value="Unassembled WGS sequence"/>
</dbReference>
<feature type="binding site" evidence="10">
    <location>
        <position position="327"/>
    </location>
    <ligand>
        <name>GTP</name>
        <dbReference type="ChEBI" id="CHEBI:37565"/>
    </ligand>
</feature>
<dbReference type="GO" id="GO:0097730">
    <property type="term" value="C:non-motile cilium"/>
    <property type="evidence" value="ECO:0007669"/>
    <property type="project" value="UniProtKB-ARBA"/>
</dbReference>
<sequence length="355" mass="40626">MGVCQSQEEKIMVQKSKAIDKEMMQGHAAQQKIVKLLLLGAGECGKSTVLKQMRLLHTHGFSEEEIMNQKAVVYNNTVQAMAALLRGMKTLNISFENQQREADARMIFDVIKAGSESEPINSELAAALKRLWMDKGVSKLAYQRGNEFQLPESAAYFLDAVDRISMPDYKPTEQDILLSRIKTTGIVEVKFQLKNVDFRIFDVGGQRSERKKWIHCFEDVNAIIFIAAISEYDQVLFEDETTNRMIESMRLFESICNSRWFINTSMILFLNKKDLFAEKIKKTSIKVTFPEYDGPQTYDDSVRYIEEKFEALNANPEKTIYIHQTCATDTNQVQMILDSVIDMIIQANLQGCGLY</sequence>
<dbReference type="InterPro" id="IPR001408">
    <property type="entry name" value="Gprotein_alpha_I"/>
</dbReference>
<dbReference type="GO" id="GO:0006950">
    <property type="term" value="P:response to stress"/>
    <property type="evidence" value="ECO:0007669"/>
    <property type="project" value="UniProtKB-ARBA"/>
</dbReference>
<evidence type="ECO:0000313" key="15">
    <source>
        <dbReference type="WBParaSite" id="DME_0000171801-mRNA-1"/>
    </source>
</evidence>
<proteinExistence type="predicted"/>
<dbReference type="InterPro" id="IPR001019">
    <property type="entry name" value="Gprotein_alpha_su"/>
</dbReference>
<dbReference type="GO" id="GO:0005737">
    <property type="term" value="C:cytoplasm"/>
    <property type="evidence" value="ECO:0007669"/>
    <property type="project" value="TreeGrafter"/>
</dbReference>
<dbReference type="CDD" id="cd00066">
    <property type="entry name" value="G-alpha"/>
    <property type="match status" value="1"/>
</dbReference>
<dbReference type="AlphaFoldDB" id="A0A0N4U4K3"/>
<keyword evidence="3 11" id="KW-0479">Metal-binding</keyword>
<dbReference type="OrthoDB" id="5817230at2759"/>
<keyword evidence="8" id="KW-0807">Transducer</keyword>
<keyword evidence="4 10" id="KW-0547">Nucleotide-binding</keyword>
<evidence type="ECO:0000256" key="1">
    <source>
        <dbReference type="ARBA" id="ARBA00011356"/>
    </source>
</evidence>
<keyword evidence="14" id="KW-1185">Reference proteome</keyword>
<dbReference type="PRINTS" id="PR00318">
    <property type="entry name" value="GPROTEINA"/>
</dbReference>
<dbReference type="Pfam" id="PF00503">
    <property type="entry name" value="G-alpha"/>
    <property type="match status" value="1"/>
</dbReference>
<evidence type="ECO:0000256" key="7">
    <source>
        <dbReference type="ARBA" id="ARBA00023139"/>
    </source>
</evidence>
<evidence type="ECO:0000313" key="14">
    <source>
        <dbReference type="Proteomes" id="UP000274756"/>
    </source>
</evidence>
<dbReference type="Gene3D" id="1.10.400.10">
    <property type="entry name" value="GI Alpha 1, domain 2-like"/>
    <property type="match status" value="1"/>
</dbReference>
<evidence type="ECO:0000256" key="6">
    <source>
        <dbReference type="ARBA" id="ARBA00023134"/>
    </source>
</evidence>
<accession>A0A0N4U4K3</accession>
<feature type="binding site" evidence="10">
    <location>
        <begin position="271"/>
        <end position="274"/>
    </location>
    <ligand>
        <name>GTP</name>
        <dbReference type="ChEBI" id="CHEBI:37565"/>
    </ligand>
</feature>
<dbReference type="GO" id="GO:0046872">
    <property type="term" value="F:metal ion binding"/>
    <property type="evidence" value="ECO:0007669"/>
    <property type="project" value="UniProtKB-KW"/>
</dbReference>
<evidence type="ECO:0000256" key="9">
    <source>
        <dbReference type="ARBA" id="ARBA00023288"/>
    </source>
</evidence>
<keyword evidence="6 10" id="KW-0342">GTP-binding</keyword>
<feature type="binding site" evidence="10">
    <location>
        <begin position="43"/>
        <end position="48"/>
    </location>
    <ligand>
        <name>GTP</name>
        <dbReference type="ChEBI" id="CHEBI:37565"/>
    </ligand>
</feature>
<dbReference type="PROSITE" id="PS51882">
    <property type="entry name" value="G_ALPHA"/>
    <property type="match status" value="1"/>
</dbReference>
<evidence type="ECO:0000256" key="2">
    <source>
        <dbReference type="ARBA" id="ARBA00022707"/>
    </source>
</evidence>
<dbReference type="STRING" id="318479.A0A0N4U4K3"/>
<feature type="binding site" evidence="11">
    <location>
        <position position="47"/>
    </location>
    <ligand>
        <name>Mg(2+)</name>
        <dbReference type="ChEBI" id="CHEBI:18420"/>
    </ligand>
</feature>
<dbReference type="SUPFAM" id="SSF52540">
    <property type="entry name" value="P-loop containing nucleoside triphosphate hydrolases"/>
    <property type="match status" value="1"/>
</dbReference>
<dbReference type="GO" id="GO:0043025">
    <property type="term" value="C:neuronal cell body"/>
    <property type="evidence" value="ECO:0007669"/>
    <property type="project" value="UniProtKB-ARBA"/>
</dbReference>
<evidence type="ECO:0000313" key="13">
    <source>
        <dbReference type="Proteomes" id="UP000038040"/>
    </source>
</evidence>
<dbReference type="InterPro" id="IPR011025">
    <property type="entry name" value="GproteinA_insert"/>
</dbReference>
<dbReference type="Gene3D" id="3.40.50.300">
    <property type="entry name" value="P-loop containing nucleotide triphosphate hydrolases"/>
    <property type="match status" value="1"/>
</dbReference>
<keyword evidence="2" id="KW-0519">Myristate</keyword>
<dbReference type="FunFam" id="3.40.50.300:FF:000041">
    <property type="entry name" value="Guanine nucleotide-binding protein G(I) subunit alpha"/>
    <property type="match status" value="1"/>
</dbReference>
<dbReference type="SMART" id="SM00275">
    <property type="entry name" value="G_alpha"/>
    <property type="match status" value="1"/>
</dbReference>
<dbReference type="GO" id="GO:0003924">
    <property type="term" value="F:GTPase activity"/>
    <property type="evidence" value="ECO:0007669"/>
    <property type="project" value="InterPro"/>
</dbReference>
<feature type="binding site" evidence="10">
    <location>
        <begin position="177"/>
        <end position="183"/>
    </location>
    <ligand>
        <name>GTP</name>
        <dbReference type="ChEBI" id="CHEBI:37565"/>
    </ligand>
</feature>
<dbReference type="GO" id="GO:0001664">
    <property type="term" value="F:G protein-coupled receptor binding"/>
    <property type="evidence" value="ECO:0007669"/>
    <property type="project" value="TreeGrafter"/>
</dbReference>
<evidence type="ECO:0000256" key="5">
    <source>
        <dbReference type="ARBA" id="ARBA00022842"/>
    </source>
</evidence>
<dbReference type="InterPro" id="IPR027417">
    <property type="entry name" value="P-loop_NTPase"/>
</dbReference>
<evidence type="ECO:0000256" key="8">
    <source>
        <dbReference type="ARBA" id="ARBA00023224"/>
    </source>
</evidence>
<evidence type="ECO:0000256" key="11">
    <source>
        <dbReference type="PIRSR" id="PIRSR601019-2"/>
    </source>
</evidence>
<dbReference type="PRINTS" id="PR00441">
    <property type="entry name" value="GPROTEINAI"/>
</dbReference>
<dbReference type="GO" id="GO:0031683">
    <property type="term" value="F:G-protein beta/gamma-subunit complex binding"/>
    <property type="evidence" value="ECO:0007669"/>
    <property type="project" value="InterPro"/>
</dbReference>
<comment type="subunit">
    <text evidence="1">G proteins are composed of 3 units; alpha, beta and gamma. The alpha chain contains the guanine nucleotide binding site.</text>
</comment>
<dbReference type="GO" id="GO:0005834">
    <property type="term" value="C:heterotrimeric G-protein complex"/>
    <property type="evidence" value="ECO:0007669"/>
    <property type="project" value="TreeGrafter"/>
</dbReference>
<name>A0A0N4U4K3_DRAME</name>
<dbReference type="PANTHER" id="PTHR10218:SF245">
    <property type="entry name" value="GUANINE NUCLEOTIDE-BINDING PROTEIN ALPHA-2 SUBUNIT-RELATED"/>
    <property type="match status" value="1"/>
</dbReference>
<evidence type="ECO:0000313" key="12">
    <source>
        <dbReference type="EMBL" id="VDN56105.1"/>
    </source>
</evidence>
<protein>
    <submittedName>
        <fullName evidence="15">G-protein alpha subunit</fullName>
    </submittedName>
</protein>
<evidence type="ECO:0000256" key="4">
    <source>
        <dbReference type="ARBA" id="ARBA00022741"/>
    </source>
</evidence>
<dbReference type="Proteomes" id="UP000038040">
    <property type="component" value="Unplaced"/>
</dbReference>
<keyword evidence="7" id="KW-0564">Palmitate</keyword>
<feature type="binding site" evidence="11">
    <location>
        <position position="183"/>
    </location>
    <ligand>
        <name>Mg(2+)</name>
        <dbReference type="ChEBI" id="CHEBI:18420"/>
    </ligand>
</feature>
<reference evidence="15" key="1">
    <citation type="submission" date="2017-02" db="UniProtKB">
        <authorList>
            <consortium name="WormBaseParasite"/>
        </authorList>
    </citation>
    <scope>IDENTIFICATION</scope>
</reference>
<organism evidence="13 15">
    <name type="scientific">Dracunculus medinensis</name>
    <name type="common">Guinea worm</name>
    <dbReference type="NCBI Taxonomy" id="318479"/>
    <lineage>
        <taxon>Eukaryota</taxon>
        <taxon>Metazoa</taxon>
        <taxon>Ecdysozoa</taxon>
        <taxon>Nematoda</taxon>
        <taxon>Chromadorea</taxon>
        <taxon>Rhabditida</taxon>
        <taxon>Spirurina</taxon>
        <taxon>Dracunculoidea</taxon>
        <taxon>Dracunculidae</taxon>
        <taxon>Dracunculus</taxon>
    </lineage>
</organism>
<dbReference type="EMBL" id="UYYG01001154">
    <property type="protein sequence ID" value="VDN56105.1"/>
    <property type="molecule type" value="Genomic_DNA"/>
</dbReference>
<dbReference type="GO" id="GO:0007188">
    <property type="term" value="P:adenylate cyclase-modulating G protein-coupled receptor signaling pathway"/>
    <property type="evidence" value="ECO:0007669"/>
    <property type="project" value="InterPro"/>
</dbReference>
<dbReference type="SUPFAM" id="SSF47895">
    <property type="entry name" value="Transducin (alpha subunit), insertion domain"/>
    <property type="match status" value="1"/>
</dbReference>
<reference evidence="12 14" key="2">
    <citation type="submission" date="2018-11" db="EMBL/GenBank/DDBJ databases">
        <authorList>
            <consortium name="Pathogen Informatics"/>
        </authorList>
    </citation>
    <scope>NUCLEOTIDE SEQUENCE [LARGE SCALE GENOMIC DNA]</scope>
</reference>
<keyword evidence="5 11" id="KW-0460">Magnesium</keyword>
<keyword evidence="9" id="KW-0449">Lipoprotein</keyword>